<dbReference type="InterPro" id="IPR007627">
    <property type="entry name" value="RNA_pol_sigma70_r2"/>
</dbReference>
<evidence type="ECO:0000256" key="4">
    <source>
        <dbReference type="ARBA" id="ARBA00023125"/>
    </source>
</evidence>
<dbReference type="SUPFAM" id="SSF88659">
    <property type="entry name" value="Sigma3 and sigma4 domains of RNA polymerase sigma factors"/>
    <property type="match status" value="1"/>
</dbReference>
<dbReference type="RefSeq" id="WP_267565483.1">
    <property type="nucleotide sequence ID" value="NZ_JAPNTZ010000008.1"/>
</dbReference>
<dbReference type="Gene3D" id="1.10.10.10">
    <property type="entry name" value="Winged helix-like DNA-binding domain superfamily/Winged helix DNA-binding domain"/>
    <property type="match status" value="1"/>
</dbReference>
<dbReference type="Pfam" id="PF04545">
    <property type="entry name" value="Sigma70_r4"/>
    <property type="match status" value="1"/>
</dbReference>
<dbReference type="InterPro" id="IPR013324">
    <property type="entry name" value="RNA_pol_sigma_r3/r4-like"/>
</dbReference>
<feature type="domain" description="RNA polymerase sigma-70 region 4" evidence="7">
    <location>
        <begin position="105"/>
        <end position="154"/>
    </location>
</feature>
<keyword evidence="3" id="KW-0731">Sigma factor</keyword>
<feature type="domain" description="RNA polymerase sigma-70 region 2" evidence="6">
    <location>
        <begin position="16"/>
        <end position="77"/>
    </location>
</feature>
<keyword evidence="4" id="KW-0238">DNA-binding</keyword>
<dbReference type="EMBL" id="JAPNTZ010000008">
    <property type="protein sequence ID" value="MCY1141115.1"/>
    <property type="molecule type" value="Genomic_DNA"/>
</dbReference>
<keyword evidence="9" id="KW-1185">Reference proteome</keyword>
<protein>
    <submittedName>
        <fullName evidence="8">SigE family RNA polymerase sigma factor</fullName>
    </submittedName>
</protein>
<comment type="similarity">
    <text evidence="1">Belongs to the sigma-70 factor family. ECF subfamily.</text>
</comment>
<evidence type="ECO:0000313" key="8">
    <source>
        <dbReference type="EMBL" id="MCY1141115.1"/>
    </source>
</evidence>
<evidence type="ECO:0000256" key="3">
    <source>
        <dbReference type="ARBA" id="ARBA00023082"/>
    </source>
</evidence>
<evidence type="ECO:0000313" key="9">
    <source>
        <dbReference type="Proteomes" id="UP001151002"/>
    </source>
</evidence>
<name>A0ABT4B5F8_9ACTN</name>
<dbReference type="NCBIfam" id="TIGR02983">
    <property type="entry name" value="SigE-fam_strep"/>
    <property type="match status" value="1"/>
</dbReference>
<keyword evidence="5" id="KW-0804">Transcription</keyword>
<proteinExistence type="inferred from homology"/>
<dbReference type="InterPro" id="IPR013325">
    <property type="entry name" value="RNA_pol_sigma_r2"/>
</dbReference>
<dbReference type="CDD" id="cd06171">
    <property type="entry name" value="Sigma70_r4"/>
    <property type="match status" value="1"/>
</dbReference>
<dbReference type="InterPro" id="IPR014284">
    <property type="entry name" value="RNA_pol_sigma-70_dom"/>
</dbReference>
<accession>A0ABT4B5F8</accession>
<evidence type="ECO:0000256" key="5">
    <source>
        <dbReference type="ARBA" id="ARBA00023163"/>
    </source>
</evidence>
<dbReference type="InterPro" id="IPR039425">
    <property type="entry name" value="RNA_pol_sigma-70-like"/>
</dbReference>
<dbReference type="InterPro" id="IPR014325">
    <property type="entry name" value="RNA_pol_sigma-E_actinobac"/>
</dbReference>
<reference evidence="8" key="1">
    <citation type="submission" date="2022-11" db="EMBL/GenBank/DDBJ databases">
        <authorList>
            <person name="Somphong A."/>
            <person name="Phongsopitanun W."/>
        </authorList>
    </citation>
    <scope>NUCLEOTIDE SEQUENCE</scope>
    <source>
        <strain evidence="8">Pm04-4</strain>
    </source>
</reference>
<sequence length="170" mass="18971">MSQADDDFVEYARASAGQLRRTAYLLCRDWDLAADLTQTTLARMFLHWPRISRRENPHAYARQVLSRAFLDHHRAKRSHEVVTSEFSDVPAAGEDPDLRLTLVDALGRIPPRDRAIVVLRYWEDLSVESVAEILGLPTGTVTSQSARSLARLRHLLGQPAGPAAGNSLFA</sequence>
<evidence type="ECO:0000259" key="6">
    <source>
        <dbReference type="Pfam" id="PF04542"/>
    </source>
</evidence>
<dbReference type="InterPro" id="IPR007630">
    <property type="entry name" value="RNA_pol_sigma70_r4"/>
</dbReference>
<dbReference type="PANTHER" id="PTHR43133">
    <property type="entry name" value="RNA POLYMERASE ECF-TYPE SIGMA FACTO"/>
    <property type="match status" value="1"/>
</dbReference>
<dbReference type="Gene3D" id="1.10.1740.10">
    <property type="match status" value="1"/>
</dbReference>
<gene>
    <name evidence="8" type="ORF">OWR29_24215</name>
</gene>
<organism evidence="8 9">
    <name type="scientific">Paractinoplanes pyxinae</name>
    <dbReference type="NCBI Taxonomy" id="2997416"/>
    <lineage>
        <taxon>Bacteria</taxon>
        <taxon>Bacillati</taxon>
        <taxon>Actinomycetota</taxon>
        <taxon>Actinomycetes</taxon>
        <taxon>Micromonosporales</taxon>
        <taxon>Micromonosporaceae</taxon>
        <taxon>Paractinoplanes</taxon>
    </lineage>
</organism>
<dbReference type="PANTHER" id="PTHR43133:SF50">
    <property type="entry name" value="ECF RNA POLYMERASE SIGMA FACTOR SIGM"/>
    <property type="match status" value="1"/>
</dbReference>
<dbReference type="NCBIfam" id="TIGR02937">
    <property type="entry name" value="sigma70-ECF"/>
    <property type="match status" value="1"/>
</dbReference>
<comment type="caution">
    <text evidence="8">The sequence shown here is derived from an EMBL/GenBank/DDBJ whole genome shotgun (WGS) entry which is preliminary data.</text>
</comment>
<keyword evidence="2" id="KW-0805">Transcription regulation</keyword>
<dbReference type="Pfam" id="PF04542">
    <property type="entry name" value="Sigma70_r2"/>
    <property type="match status" value="1"/>
</dbReference>
<evidence type="ECO:0000256" key="2">
    <source>
        <dbReference type="ARBA" id="ARBA00023015"/>
    </source>
</evidence>
<dbReference type="Proteomes" id="UP001151002">
    <property type="component" value="Unassembled WGS sequence"/>
</dbReference>
<dbReference type="SUPFAM" id="SSF88946">
    <property type="entry name" value="Sigma2 domain of RNA polymerase sigma factors"/>
    <property type="match status" value="1"/>
</dbReference>
<dbReference type="InterPro" id="IPR036388">
    <property type="entry name" value="WH-like_DNA-bd_sf"/>
</dbReference>
<evidence type="ECO:0000256" key="1">
    <source>
        <dbReference type="ARBA" id="ARBA00010641"/>
    </source>
</evidence>
<evidence type="ECO:0000259" key="7">
    <source>
        <dbReference type="Pfam" id="PF04545"/>
    </source>
</evidence>